<comment type="similarity">
    <text evidence="2">Belongs to the VKOR family.</text>
</comment>
<dbReference type="Gene3D" id="1.20.1440.130">
    <property type="entry name" value="VKOR domain"/>
    <property type="match status" value="1"/>
</dbReference>
<dbReference type="OrthoDB" id="1100563at2"/>
<reference evidence="14" key="1">
    <citation type="submission" date="2016-11" db="EMBL/GenBank/DDBJ databases">
        <authorList>
            <person name="Varghese N."/>
            <person name="Submissions S."/>
        </authorList>
    </citation>
    <scope>NUCLEOTIDE SEQUENCE [LARGE SCALE GENOMIC DNA]</scope>
    <source>
        <strain evidence="14">DSM 26899</strain>
    </source>
</reference>
<keyword evidence="4" id="KW-0874">Quinone</keyword>
<keyword evidence="3 10" id="KW-0812">Transmembrane</keyword>
<dbReference type="Proteomes" id="UP000184364">
    <property type="component" value="Unassembled WGS sequence"/>
</dbReference>
<dbReference type="CDD" id="cd12921">
    <property type="entry name" value="VKOR_4"/>
    <property type="match status" value="1"/>
</dbReference>
<accession>A0A1M7IZ99</accession>
<dbReference type="EMBL" id="FRAV01000049">
    <property type="protein sequence ID" value="SHM46031.1"/>
    <property type="molecule type" value="Genomic_DNA"/>
</dbReference>
<evidence type="ECO:0000256" key="8">
    <source>
        <dbReference type="ARBA" id="ARBA00023157"/>
    </source>
</evidence>
<feature type="domain" description="Vitamin K epoxide reductase" evidence="11">
    <location>
        <begin position="146"/>
        <end position="272"/>
    </location>
</feature>
<sequence>MTFDKLINYLKLDKQEFIFQFNSHPNYPSALAFSDTLNFMGVKNDAYELDKEYWDELPEEFIAIVDNSFSLVKKAGAQYSVYSDKAKTLNKEELHKNSTDFVLLFEKDEKAENKSALNFKPFIYAVLGIILIYSILNHSWFEAIFNLLSIIGVYISLEIFNQKFGNTSAVIGSICGGGASATQNVNSCNKIINQDKTSILGLKFSDFSLIYFIGIAVLGLFLPSTGFIIKGFTCASLIAIGYSVYVQAFVEKTFCRVCLIIISVLVAQIIISTFLFGNIAFDPKVLLLSIVLWLSSFSVVLFLNNLLQEKETLQKSNAKNLRFKRNYDLFKRELTENEKIEFNDNETFSLGNKNAKLHISIVSNPYCGFCKDAHKITEQLLERYPNQISAQIRFNYTPERANEKFTNLISDFTHIYNNKPEKEFLKSVDTWFENKDENSIRQIAGTTSNNENLDPLVQMSVENSSAGLNFTPVFIINGYQFPQKYDREDIWYFITDLIEDEEFERKLFHNYENSLS</sequence>
<evidence type="ECO:0000256" key="4">
    <source>
        <dbReference type="ARBA" id="ARBA00022719"/>
    </source>
</evidence>
<dbReference type="Pfam" id="PF13462">
    <property type="entry name" value="Thioredoxin_4"/>
    <property type="match status" value="1"/>
</dbReference>
<evidence type="ECO:0000256" key="1">
    <source>
        <dbReference type="ARBA" id="ARBA00004141"/>
    </source>
</evidence>
<keyword evidence="5 10" id="KW-1133">Transmembrane helix</keyword>
<evidence type="ECO:0000256" key="10">
    <source>
        <dbReference type="SAM" id="Phobius"/>
    </source>
</evidence>
<dbReference type="InterPro" id="IPR038354">
    <property type="entry name" value="VKOR_sf"/>
</dbReference>
<keyword evidence="9" id="KW-0676">Redox-active center</keyword>
<keyword evidence="8" id="KW-1015">Disulfide bond</keyword>
<feature type="transmembrane region" description="Helical" evidence="10">
    <location>
        <begin position="285"/>
        <end position="307"/>
    </location>
</feature>
<dbReference type="GO" id="GO:0016491">
    <property type="term" value="F:oxidoreductase activity"/>
    <property type="evidence" value="ECO:0007669"/>
    <property type="project" value="UniProtKB-KW"/>
</dbReference>
<dbReference type="RefSeq" id="WP_073297342.1">
    <property type="nucleotide sequence ID" value="NZ_FRAV01000049.1"/>
</dbReference>
<dbReference type="InterPro" id="IPR012336">
    <property type="entry name" value="Thioredoxin-like_fold"/>
</dbReference>
<gene>
    <name evidence="13" type="ORF">SAMN05444267_10499</name>
</gene>
<feature type="transmembrane region" description="Helical" evidence="10">
    <location>
        <begin position="257"/>
        <end position="279"/>
    </location>
</feature>
<keyword evidence="7 10" id="KW-0472">Membrane</keyword>
<dbReference type="SUPFAM" id="SSF52833">
    <property type="entry name" value="Thioredoxin-like"/>
    <property type="match status" value="1"/>
</dbReference>
<dbReference type="GO" id="GO:0016020">
    <property type="term" value="C:membrane"/>
    <property type="evidence" value="ECO:0007669"/>
    <property type="project" value="UniProtKB-SubCell"/>
</dbReference>
<evidence type="ECO:0000313" key="14">
    <source>
        <dbReference type="Proteomes" id="UP000184364"/>
    </source>
</evidence>
<dbReference type="STRING" id="1302687.SAMN05444267_10499"/>
<evidence type="ECO:0000259" key="12">
    <source>
        <dbReference type="Pfam" id="PF13462"/>
    </source>
</evidence>
<organism evidence="13 14">
    <name type="scientific">Chryseobacterium polytrichastri</name>
    <dbReference type="NCBI Taxonomy" id="1302687"/>
    <lineage>
        <taxon>Bacteria</taxon>
        <taxon>Pseudomonadati</taxon>
        <taxon>Bacteroidota</taxon>
        <taxon>Flavobacteriia</taxon>
        <taxon>Flavobacteriales</taxon>
        <taxon>Weeksellaceae</taxon>
        <taxon>Chryseobacterium group</taxon>
        <taxon>Chryseobacterium</taxon>
    </lineage>
</organism>
<comment type="subcellular location">
    <subcellularLocation>
        <location evidence="1">Membrane</location>
        <topology evidence="1">Multi-pass membrane protein</topology>
    </subcellularLocation>
</comment>
<keyword evidence="6" id="KW-0560">Oxidoreductase</keyword>
<keyword evidence="14" id="KW-1185">Reference proteome</keyword>
<evidence type="ECO:0000256" key="9">
    <source>
        <dbReference type="ARBA" id="ARBA00023284"/>
    </source>
</evidence>
<evidence type="ECO:0000259" key="11">
    <source>
        <dbReference type="Pfam" id="PF07884"/>
    </source>
</evidence>
<evidence type="ECO:0000256" key="5">
    <source>
        <dbReference type="ARBA" id="ARBA00022989"/>
    </source>
</evidence>
<protein>
    <submittedName>
        <fullName evidence="13">Uncharacterized membrane protein</fullName>
    </submittedName>
</protein>
<feature type="transmembrane region" description="Helical" evidence="10">
    <location>
        <begin position="143"/>
        <end position="160"/>
    </location>
</feature>
<evidence type="ECO:0000256" key="2">
    <source>
        <dbReference type="ARBA" id="ARBA00006214"/>
    </source>
</evidence>
<dbReference type="AlphaFoldDB" id="A0A1M7IZ99"/>
<feature type="domain" description="Thioredoxin-like fold" evidence="12">
    <location>
        <begin position="346"/>
        <end position="490"/>
    </location>
</feature>
<evidence type="ECO:0000256" key="6">
    <source>
        <dbReference type="ARBA" id="ARBA00023002"/>
    </source>
</evidence>
<dbReference type="InterPro" id="IPR012932">
    <property type="entry name" value="VKOR"/>
</dbReference>
<proteinExistence type="inferred from homology"/>
<dbReference type="Gene3D" id="3.40.30.10">
    <property type="entry name" value="Glutaredoxin"/>
    <property type="match status" value="1"/>
</dbReference>
<feature type="transmembrane region" description="Helical" evidence="10">
    <location>
        <begin position="227"/>
        <end position="245"/>
    </location>
</feature>
<evidence type="ECO:0000313" key="13">
    <source>
        <dbReference type="EMBL" id="SHM46031.1"/>
    </source>
</evidence>
<evidence type="ECO:0000256" key="3">
    <source>
        <dbReference type="ARBA" id="ARBA00022692"/>
    </source>
</evidence>
<feature type="transmembrane region" description="Helical" evidence="10">
    <location>
        <begin position="200"/>
        <end position="221"/>
    </location>
</feature>
<name>A0A1M7IZ99_9FLAO</name>
<dbReference type="GO" id="GO:0048038">
    <property type="term" value="F:quinone binding"/>
    <property type="evidence" value="ECO:0007669"/>
    <property type="project" value="UniProtKB-KW"/>
</dbReference>
<evidence type="ECO:0000256" key="7">
    <source>
        <dbReference type="ARBA" id="ARBA00023136"/>
    </source>
</evidence>
<dbReference type="InterPro" id="IPR036249">
    <property type="entry name" value="Thioredoxin-like_sf"/>
</dbReference>
<dbReference type="Pfam" id="PF07884">
    <property type="entry name" value="VKOR"/>
    <property type="match status" value="1"/>
</dbReference>
<feature type="transmembrane region" description="Helical" evidence="10">
    <location>
        <begin position="117"/>
        <end position="137"/>
    </location>
</feature>